<evidence type="ECO:0000313" key="2">
    <source>
        <dbReference type="Proteomes" id="UP000788993"/>
    </source>
</evidence>
<comment type="caution">
    <text evidence="1">The sequence shown here is derived from an EMBL/GenBank/DDBJ whole genome shotgun (WGS) entry which is preliminary data.</text>
</comment>
<name>A0A9P8TFY8_9ASCO</name>
<dbReference type="AlphaFoldDB" id="A0A9P8TFY8"/>
<reference evidence="1" key="1">
    <citation type="journal article" date="2021" name="Open Biol.">
        <title>Shared evolutionary footprints suggest mitochondrial oxidative damage underlies multiple complex I losses in fungi.</title>
        <authorList>
            <person name="Schikora-Tamarit M.A."/>
            <person name="Marcet-Houben M."/>
            <person name="Nosek J."/>
            <person name="Gabaldon T."/>
        </authorList>
    </citation>
    <scope>NUCLEOTIDE SEQUENCE</scope>
    <source>
        <strain evidence="1">NCAIM Y.01608</strain>
    </source>
</reference>
<proteinExistence type="predicted"/>
<dbReference type="EMBL" id="JAEUBD010000146">
    <property type="protein sequence ID" value="KAH3676956.1"/>
    <property type="molecule type" value="Genomic_DNA"/>
</dbReference>
<protein>
    <submittedName>
        <fullName evidence="1">Uncharacterized protein</fullName>
    </submittedName>
</protein>
<accession>A0A9P8TFY8</accession>
<organism evidence="1 2">
    <name type="scientific">Ogataea polymorpha</name>
    <dbReference type="NCBI Taxonomy" id="460523"/>
    <lineage>
        <taxon>Eukaryota</taxon>
        <taxon>Fungi</taxon>
        <taxon>Dikarya</taxon>
        <taxon>Ascomycota</taxon>
        <taxon>Saccharomycotina</taxon>
        <taxon>Pichiomycetes</taxon>
        <taxon>Pichiales</taxon>
        <taxon>Pichiaceae</taxon>
        <taxon>Ogataea</taxon>
    </lineage>
</organism>
<reference evidence="1" key="2">
    <citation type="submission" date="2021-01" db="EMBL/GenBank/DDBJ databases">
        <authorList>
            <person name="Schikora-Tamarit M.A."/>
        </authorList>
    </citation>
    <scope>NUCLEOTIDE SEQUENCE</scope>
    <source>
        <strain evidence="1">NCAIM Y.01608</strain>
    </source>
</reference>
<evidence type="ECO:0000313" key="1">
    <source>
        <dbReference type="EMBL" id="KAH3676956.1"/>
    </source>
</evidence>
<sequence length="164" mass="18036">MLFFKNNKLDLYYATSEIDAVLGLLSSLSSPVSSRGGLSPVSVGRLSSPFSLSSFGSTLSKLVSKLISSRRLVCWFFRVSVKVQVWHNSPWLFSIDESTSESQNFSGEQPPNQTSGVLTLIVTWDSNIDVLCWRITVNQSDDWDVNVGGLLDGLGIGSWVCHND</sequence>
<keyword evidence="2" id="KW-1185">Reference proteome</keyword>
<gene>
    <name evidence="1" type="ORF">OGATHE_001446</name>
</gene>
<dbReference type="Proteomes" id="UP000788993">
    <property type="component" value="Unassembled WGS sequence"/>
</dbReference>